<accession>A0AAE0U2F6</accession>
<proteinExistence type="predicted"/>
<organism evidence="2 3">
    <name type="scientific">Sordaria brevicollis</name>
    <dbReference type="NCBI Taxonomy" id="83679"/>
    <lineage>
        <taxon>Eukaryota</taxon>
        <taxon>Fungi</taxon>
        <taxon>Dikarya</taxon>
        <taxon>Ascomycota</taxon>
        <taxon>Pezizomycotina</taxon>
        <taxon>Sordariomycetes</taxon>
        <taxon>Sordariomycetidae</taxon>
        <taxon>Sordariales</taxon>
        <taxon>Sordariaceae</taxon>
        <taxon>Sordaria</taxon>
    </lineage>
</organism>
<name>A0AAE0U2F6_SORBR</name>
<protein>
    <submittedName>
        <fullName evidence="2">Heterokaryon incompatibility protein-domain-containing protein</fullName>
    </submittedName>
</protein>
<comment type="caution">
    <text evidence="2">The sequence shown here is derived from an EMBL/GenBank/DDBJ whole genome shotgun (WGS) entry which is preliminary data.</text>
</comment>
<reference evidence="2" key="2">
    <citation type="submission" date="2023-07" db="EMBL/GenBank/DDBJ databases">
        <authorList>
            <consortium name="Lawrence Berkeley National Laboratory"/>
            <person name="Haridas S."/>
            <person name="Hensen N."/>
            <person name="Bonometti L."/>
            <person name="Westerberg I."/>
            <person name="Brannstrom I.O."/>
            <person name="Guillou S."/>
            <person name="Cros-Aarteil S."/>
            <person name="Calhoun S."/>
            <person name="Kuo A."/>
            <person name="Mondo S."/>
            <person name="Pangilinan J."/>
            <person name="Riley R."/>
            <person name="LaButti K."/>
            <person name="Andreopoulos B."/>
            <person name="Lipzen A."/>
            <person name="Chen C."/>
            <person name="Yanf M."/>
            <person name="Daum C."/>
            <person name="Ng V."/>
            <person name="Clum A."/>
            <person name="Steindorff A."/>
            <person name="Ohm R."/>
            <person name="Martin F."/>
            <person name="Silar P."/>
            <person name="Natvig D."/>
            <person name="Lalanne C."/>
            <person name="Gautier V."/>
            <person name="Ament-velasquez S.L."/>
            <person name="Kruys A."/>
            <person name="Hutchinson M.I."/>
            <person name="Powell A.J."/>
            <person name="Barry K."/>
            <person name="Miller A.N."/>
            <person name="Grigoriev I.V."/>
            <person name="Debuchy R."/>
            <person name="Gladieux P."/>
            <person name="Thoren M.H."/>
            <person name="Johannesson H."/>
        </authorList>
    </citation>
    <scope>NUCLEOTIDE SEQUENCE</scope>
    <source>
        <strain evidence="2">FGSC 1904</strain>
    </source>
</reference>
<dbReference type="AlphaFoldDB" id="A0AAE0U2F6"/>
<reference evidence="2" key="1">
    <citation type="journal article" date="2023" name="Mol. Phylogenet. Evol.">
        <title>Genome-scale phylogeny and comparative genomics of the fungal order Sordariales.</title>
        <authorList>
            <person name="Hensen N."/>
            <person name="Bonometti L."/>
            <person name="Westerberg I."/>
            <person name="Brannstrom I.O."/>
            <person name="Guillou S."/>
            <person name="Cros-Aarteil S."/>
            <person name="Calhoun S."/>
            <person name="Haridas S."/>
            <person name="Kuo A."/>
            <person name="Mondo S."/>
            <person name="Pangilinan J."/>
            <person name="Riley R."/>
            <person name="LaButti K."/>
            <person name="Andreopoulos B."/>
            <person name="Lipzen A."/>
            <person name="Chen C."/>
            <person name="Yan M."/>
            <person name="Daum C."/>
            <person name="Ng V."/>
            <person name="Clum A."/>
            <person name="Steindorff A."/>
            <person name="Ohm R.A."/>
            <person name="Martin F."/>
            <person name="Silar P."/>
            <person name="Natvig D.O."/>
            <person name="Lalanne C."/>
            <person name="Gautier V."/>
            <person name="Ament-Velasquez S.L."/>
            <person name="Kruys A."/>
            <person name="Hutchinson M.I."/>
            <person name="Powell A.J."/>
            <person name="Barry K."/>
            <person name="Miller A.N."/>
            <person name="Grigoriev I.V."/>
            <person name="Debuchy R."/>
            <person name="Gladieux P."/>
            <person name="Hiltunen Thoren M."/>
            <person name="Johannesson H."/>
        </authorList>
    </citation>
    <scope>NUCLEOTIDE SEQUENCE</scope>
    <source>
        <strain evidence="2">FGSC 1904</strain>
    </source>
</reference>
<keyword evidence="3" id="KW-1185">Reference proteome</keyword>
<sequence>MSEQLCAVCNRGVTETLLKTEKSRLPLMPSHYSTLDHSILHHSTLDDLVQAANSGCWLCRWITLSRRWSDMVCLNSHGFAFYFKIFAVDDDGALGRLRVEAGCHVVDKDRRWKLYRLIEDLNKTKKKWMPPINTMGGVFHGFLFEFIFQAIHDEKHMTTSSSTASNLPMIRLLDNWLTECRTKHPMCLPPPSAFRPTRLLLIENEHSARVVETKDWVAHHPYVALSHCWGTTSRLQLKKENMGDLLRHIDVAGLPTTYKEGISISLALGFSYIWIDSLCIIQDDAEDWTKEATTMKNVFEHCSVNLSATAAADSSESCFTYRDPVTIQPLDVTINWQEKKPSKSRFRFGVHWVDIRQTDIVSSPLHSRAWVFQEANLSRRRIDLGRSQAWWHCQQNWACEMHPSGVPDDMPNYNIKDKRMYQNMLNRRLVDRSTPSPTSSFQRRSSQTITNVALDSSCLGNDYLQDLQNHWFEPVEIYSDCAITQKTDRLVALAGIAQRYAQTRGLGLEDYLAGVWRQGLLVSLAFSPVHNRKTSTSRPDRYRAPSWSWASLEGKVSYSKSMVSFTPLCKVADVKVIHRFEHYKAGEVKGGVLHLKGRLLELDQQNNHNSPIKVSDDNFDERQAVKYSTIPPLVVSYLEHDPPCKGRRFDQRKEGIVDGTRRTYIQFHDISELSQHGIRLFLLPIIAGKSEWSDFPGFSGLLLCQTLDDYLAGNPIYQRVGCYNRHAGFSEAALKMLPTVPETDVYII</sequence>
<dbReference type="Pfam" id="PF06985">
    <property type="entry name" value="HET"/>
    <property type="match status" value="1"/>
</dbReference>
<feature type="domain" description="Heterokaryon incompatibility" evidence="1">
    <location>
        <begin position="222"/>
        <end position="374"/>
    </location>
</feature>
<evidence type="ECO:0000313" key="3">
    <source>
        <dbReference type="Proteomes" id="UP001281003"/>
    </source>
</evidence>
<dbReference type="PANTHER" id="PTHR33112:SF16">
    <property type="entry name" value="HETEROKARYON INCOMPATIBILITY DOMAIN-CONTAINING PROTEIN"/>
    <property type="match status" value="1"/>
</dbReference>
<evidence type="ECO:0000313" key="2">
    <source>
        <dbReference type="EMBL" id="KAK3388523.1"/>
    </source>
</evidence>
<gene>
    <name evidence="2" type="ORF">B0T20DRAFT_96868</name>
</gene>
<dbReference type="PANTHER" id="PTHR33112">
    <property type="entry name" value="DOMAIN PROTEIN, PUTATIVE-RELATED"/>
    <property type="match status" value="1"/>
</dbReference>
<dbReference type="Proteomes" id="UP001281003">
    <property type="component" value="Unassembled WGS sequence"/>
</dbReference>
<dbReference type="EMBL" id="JAUTDP010000015">
    <property type="protein sequence ID" value="KAK3388523.1"/>
    <property type="molecule type" value="Genomic_DNA"/>
</dbReference>
<dbReference type="InterPro" id="IPR010730">
    <property type="entry name" value="HET"/>
</dbReference>
<evidence type="ECO:0000259" key="1">
    <source>
        <dbReference type="Pfam" id="PF06985"/>
    </source>
</evidence>